<comment type="caution">
    <text evidence="1">The sequence shown here is derived from an EMBL/GenBank/DDBJ whole genome shotgun (WGS) entry which is preliminary data.</text>
</comment>
<sequence>MSLHIELAAAIEKDFGERLAVPVEQKQDALIATLENGVTLTIRYAAPDAYSLRWTYGDAEAGIDTAPLHRDLASFPNHLHDAGGQVHADPVTRPDRAPVDNVAQLIHALLDNPMLGIESEP</sequence>
<keyword evidence="2" id="KW-1185">Reference proteome</keyword>
<reference evidence="1 2" key="1">
    <citation type="submission" date="2019-12" db="EMBL/GenBank/DDBJ databases">
        <title>Comparative genomics gives insights into the taxonomy of the Azoarcus-Aromatoleum group and reveals separate origins of nif in the plant-associated Azoarcus and non-plant-associated Aromatoleum sub-groups.</title>
        <authorList>
            <person name="Lafos M."/>
            <person name="Maluk M."/>
            <person name="Batista M."/>
            <person name="Junghare M."/>
            <person name="Carmona M."/>
            <person name="Faoro H."/>
            <person name="Cruz L.M."/>
            <person name="Battistoni F."/>
            <person name="De Souza E."/>
            <person name="Pedrosa F."/>
            <person name="Chen W.-M."/>
            <person name="Poole P.S."/>
            <person name="Dixon R.A."/>
            <person name="James E.K."/>
        </authorList>
    </citation>
    <scope>NUCLEOTIDE SEQUENCE [LARGE SCALE GENOMIC DNA]</scope>
    <source>
        <strain evidence="1 2">PbN1</strain>
    </source>
</reference>
<name>A0ABX1NUV0_9RHOO</name>
<dbReference type="EMBL" id="WTVP01000020">
    <property type="protein sequence ID" value="NMG15702.1"/>
    <property type="molecule type" value="Genomic_DNA"/>
</dbReference>
<organism evidence="1 2">
    <name type="scientific">Aromatoleum bremense</name>
    <dbReference type="NCBI Taxonomy" id="76115"/>
    <lineage>
        <taxon>Bacteria</taxon>
        <taxon>Pseudomonadati</taxon>
        <taxon>Pseudomonadota</taxon>
        <taxon>Betaproteobacteria</taxon>
        <taxon>Rhodocyclales</taxon>
        <taxon>Rhodocyclaceae</taxon>
        <taxon>Aromatoleum</taxon>
    </lineage>
</organism>
<dbReference type="RefSeq" id="WP_169202339.1">
    <property type="nucleotide sequence ID" value="NZ_CP059467.1"/>
</dbReference>
<dbReference type="Pfam" id="PF20126">
    <property type="entry name" value="TumE"/>
    <property type="match status" value="1"/>
</dbReference>
<dbReference type="Proteomes" id="UP000633943">
    <property type="component" value="Unassembled WGS sequence"/>
</dbReference>
<evidence type="ECO:0000313" key="2">
    <source>
        <dbReference type="Proteomes" id="UP000633943"/>
    </source>
</evidence>
<evidence type="ECO:0000313" key="1">
    <source>
        <dbReference type="EMBL" id="NMG15702.1"/>
    </source>
</evidence>
<accession>A0ABX1NUV0</accession>
<proteinExistence type="predicted"/>
<protein>
    <submittedName>
        <fullName evidence="1">Uncharacterized protein</fullName>
    </submittedName>
</protein>
<gene>
    <name evidence="1" type="ORF">GPA24_09120</name>
</gene>
<dbReference type="InterPro" id="IPR045397">
    <property type="entry name" value="TumE-like"/>
</dbReference>